<dbReference type="InterPro" id="IPR010982">
    <property type="entry name" value="Lambda_DNA-bd_dom_sf"/>
</dbReference>
<keyword evidence="3" id="KW-1185">Reference proteome</keyword>
<reference evidence="2 3" key="1">
    <citation type="submission" date="2021-03" db="EMBL/GenBank/DDBJ databases">
        <title>Genomic Encyclopedia of Type Strains, Phase IV (KMG-IV): sequencing the most valuable type-strain genomes for metagenomic binning, comparative biology and taxonomic classification.</title>
        <authorList>
            <person name="Goeker M."/>
        </authorList>
    </citation>
    <scope>NUCLEOTIDE SEQUENCE [LARGE SCALE GENOMIC DNA]</scope>
    <source>
        <strain evidence="2 3">DSM 40526</strain>
    </source>
</reference>
<protein>
    <submittedName>
        <fullName evidence="2">Transcriptional regulator with XRE-family HTH domain</fullName>
    </submittedName>
</protein>
<organism evidence="2 3">
    <name type="scientific">Streptomyces avidinii</name>
    <dbReference type="NCBI Taxonomy" id="1895"/>
    <lineage>
        <taxon>Bacteria</taxon>
        <taxon>Bacillati</taxon>
        <taxon>Actinomycetota</taxon>
        <taxon>Actinomycetes</taxon>
        <taxon>Kitasatosporales</taxon>
        <taxon>Streptomycetaceae</taxon>
        <taxon>Streptomyces</taxon>
    </lineage>
</organism>
<evidence type="ECO:0000259" key="1">
    <source>
        <dbReference type="PROSITE" id="PS50943"/>
    </source>
</evidence>
<dbReference type="InterPro" id="IPR001387">
    <property type="entry name" value="Cro/C1-type_HTH"/>
</dbReference>
<dbReference type="Proteomes" id="UP001519310">
    <property type="component" value="Unassembled WGS sequence"/>
</dbReference>
<dbReference type="EMBL" id="JAGGLQ010000023">
    <property type="protein sequence ID" value="MBP2041334.1"/>
    <property type="molecule type" value="Genomic_DNA"/>
</dbReference>
<dbReference type="SUPFAM" id="SSF47413">
    <property type="entry name" value="lambda repressor-like DNA-binding domains"/>
    <property type="match status" value="1"/>
</dbReference>
<dbReference type="SMART" id="SM00530">
    <property type="entry name" value="HTH_XRE"/>
    <property type="match status" value="1"/>
</dbReference>
<dbReference type="Gene3D" id="1.10.260.40">
    <property type="entry name" value="lambda repressor-like DNA-binding domains"/>
    <property type="match status" value="1"/>
</dbReference>
<evidence type="ECO:0000313" key="2">
    <source>
        <dbReference type="EMBL" id="MBP2041334.1"/>
    </source>
</evidence>
<evidence type="ECO:0000313" key="3">
    <source>
        <dbReference type="Proteomes" id="UP001519310"/>
    </source>
</evidence>
<gene>
    <name evidence="2" type="ORF">J2Z77_007191</name>
</gene>
<dbReference type="Pfam" id="PF13560">
    <property type="entry name" value="HTH_31"/>
    <property type="match status" value="1"/>
</dbReference>
<dbReference type="PROSITE" id="PS50943">
    <property type="entry name" value="HTH_CROC1"/>
    <property type="match status" value="1"/>
</dbReference>
<feature type="domain" description="HTH cro/C1-type" evidence="1">
    <location>
        <begin position="13"/>
        <end position="67"/>
    </location>
</feature>
<dbReference type="RefSeq" id="WP_189972310.1">
    <property type="nucleotide sequence ID" value="NZ_BMVL01000010.1"/>
</dbReference>
<name>A0ABS4LGR6_STRAV</name>
<dbReference type="CDD" id="cd00093">
    <property type="entry name" value="HTH_XRE"/>
    <property type="match status" value="1"/>
</dbReference>
<comment type="caution">
    <text evidence="2">The sequence shown here is derived from an EMBL/GenBank/DDBJ whole genome shotgun (WGS) entry which is preliminary data.</text>
</comment>
<accession>A0ABS4LGR6</accession>
<proteinExistence type="predicted"/>
<sequence>MRTFDDDHPGTRIRAQRRLAHLTQRQLAALLPYSYSLLNQVECGARPATEAFLTAVAKALRIDTAVLTGHPHVSTIQQDRREALVRPIRDVLALYDLGYDPDVTARPVGELVIAADQLCATVRATKLREASRVLPGVIAELTSTAWSTPSSEAWRALASAYRSAHDVAVKLGFYDLSTVALDRMDWAAERGSDPCLAAIRQYKRALVHSKSGEYRIGERLIEAGLRILEQAEEGRERLAVTGQLHLGASVIAARAEDQAAVERHIAEARTLAKQTGDASAVHWLSFGPMNVAVHAMSALTQMRQYDDALTAARKIRPPAAFATSRRAHFLIYRARAEMETGNATRALASLSEARHAAPEQTRYHPSTQETIRGLVHMARRTPEALNHLAAWVEK</sequence>